<sequence length="148" mass="17409">MKIRKAETKDLSRIAEIYVFNNRINYFPIFKDAGFSFGEMQVVSVIDNYFKKEDVLKNIFVFDDGVIKGFVQIDGTEIRKLYVDTCFQSEGIGCELIEFAIREFCVDHLWALEKNTRAISFYNRHGFRQTGQKQFEEGTTEYIVELKR</sequence>
<accession>A0ABR7I902</accession>
<dbReference type="InterPro" id="IPR000182">
    <property type="entry name" value="GNAT_dom"/>
</dbReference>
<protein>
    <submittedName>
        <fullName evidence="2">GNAT family N-acetyltransferase</fullName>
    </submittedName>
</protein>
<comment type="caution">
    <text evidence="2">The sequence shown here is derived from an EMBL/GenBank/DDBJ whole genome shotgun (WGS) entry which is preliminary data.</text>
</comment>
<proteinExistence type="predicted"/>
<dbReference type="PROSITE" id="PS51186">
    <property type="entry name" value="GNAT"/>
    <property type="match status" value="1"/>
</dbReference>
<dbReference type="InterPro" id="IPR016181">
    <property type="entry name" value="Acyl_CoA_acyltransferase"/>
</dbReference>
<name>A0ABR7I902_9FIRM</name>
<evidence type="ECO:0000313" key="3">
    <source>
        <dbReference type="Proteomes" id="UP000621540"/>
    </source>
</evidence>
<reference evidence="2 3" key="1">
    <citation type="submission" date="2020-08" db="EMBL/GenBank/DDBJ databases">
        <title>Genome public.</title>
        <authorList>
            <person name="Liu C."/>
            <person name="Sun Q."/>
        </authorList>
    </citation>
    <scope>NUCLEOTIDE SEQUENCE [LARGE SCALE GENOMIC DNA]</scope>
    <source>
        <strain evidence="2 3">BX0805</strain>
    </source>
</reference>
<gene>
    <name evidence="2" type="ORF">H8Z76_05045</name>
</gene>
<evidence type="ECO:0000313" key="2">
    <source>
        <dbReference type="EMBL" id="MBC5753402.1"/>
    </source>
</evidence>
<dbReference type="RefSeq" id="WP_147618281.1">
    <property type="nucleotide sequence ID" value="NZ_JACOQH010000003.1"/>
</dbReference>
<keyword evidence="3" id="KW-1185">Reference proteome</keyword>
<dbReference type="Gene3D" id="3.40.630.30">
    <property type="match status" value="1"/>
</dbReference>
<evidence type="ECO:0000259" key="1">
    <source>
        <dbReference type="PROSITE" id="PS51186"/>
    </source>
</evidence>
<dbReference type="Proteomes" id="UP000621540">
    <property type="component" value="Unassembled WGS sequence"/>
</dbReference>
<feature type="domain" description="N-acetyltransferase" evidence="1">
    <location>
        <begin position="1"/>
        <end position="148"/>
    </location>
</feature>
<dbReference type="Pfam" id="PF13673">
    <property type="entry name" value="Acetyltransf_10"/>
    <property type="match status" value="1"/>
</dbReference>
<dbReference type="EMBL" id="JACOQH010000003">
    <property type="protein sequence ID" value="MBC5753402.1"/>
    <property type="molecule type" value="Genomic_DNA"/>
</dbReference>
<dbReference type="SUPFAM" id="SSF55729">
    <property type="entry name" value="Acyl-CoA N-acyltransferases (Nat)"/>
    <property type="match status" value="1"/>
</dbReference>
<organism evidence="2 3">
    <name type="scientific">Roseburia yibonii</name>
    <dbReference type="NCBI Taxonomy" id="2763063"/>
    <lineage>
        <taxon>Bacteria</taxon>
        <taxon>Bacillati</taxon>
        <taxon>Bacillota</taxon>
        <taxon>Clostridia</taxon>
        <taxon>Lachnospirales</taxon>
        <taxon>Lachnospiraceae</taxon>
        <taxon>Roseburia</taxon>
    </lineage>
</organism>